<dbReference type="Gene3D" id="2.60.120.590">
    <property type="entry name" value="Alpha-ketoglutarate-dependent dioxygenase AlkB-like"/>
    <property type="match status" value="1"/>
</dbReference>
<dbReference type="InterPro" id="IPR032854">
    <property type="entry name" value="ALKBH3"/>
</dbReference>
<evidence type="ECO:0000313" key="3">
    <source>
        <dbReference type="Proteomes" id="UP001251524"/>
    </source>
</evidence>
<keyword evidence="2" id="KW-0223">Dioxygenase</keyword>
<dbReference type="InterPro" id="IPR027450">
    <property type="entry name" value="AlkB-like"/>
</dbReference>
<accession>A0ABU1WEC4</accession>
<evidence type="ECO:0000313" key="2">
    <source>
        <dbReference type="EMBL" id="MDR7135953.1"/>
    </source>
</evidence>
<keyword evidence="3" id="KW-1185">Reference proteome</keyword>
<protein>
    <submittedName>
        <fullName evidence="2">Alkylated DNA repair dioxygenase AlkB</fullName>
    </submittedName>
</protein>
<dbReference type="PROSITE" id="PS51471">
    <property type="entry name" value="FE2OG_OXY"/>
    <property type="match status" value="1"/>
</dbReference>
<dbReference type="Proteomes" id="UP001251524">
    <property type="component" value="Unassembled WGS sequence"/>
</dbReference>
<reference evidence="2 3" key="1">
    <citation type="submission" date="2023-07" db="EMBL/GenBank/DDBJ databases">
        <title>Sorghum-associated microbial communities from plants grown in Nebraska, USA.</title>
        <authorList>
            <person name="Schachtman D."/>
        </authorList>
    </citation>
    <scope>NUCLEOTIDE SEQUENCE [LARGE SCALE GENOMIC DNA]</scope>
    <source>
        <strain evidence="2 3">BE198</strain>
    </source>
</reference>
<keyword evidence="2" id="KW-0560">Oxidoreductase</keyword>
<dbReference type="GO" id="GO:0051213">
    <property type="term" value="F:dioxygenase activity"/>
    <property type="evidence" value="ECO:0007669"/>
    <property type="project" value="UniProtKB-KW"/>
</dbReference>
<proteinExistence type="predicted"/>
<comment type="caution">
    <text evidence="2">The sequence shown here is derived from an EMBL/GenBank/DDBJ whole genome shotgun (WGS) entry which is preliminary data.</text>
</comment>
<dbReference type="RefSeq" id="WP_310064043.1">
    <property type="nucleotide sequence ID" value="NZ_JAVDVY010000003.1"/>
</dbReference>
<sequence length="201" mass="22549">MRHSAAQTSLFDAGPHTLLDDAEGGVRYCPGFIAGQQAQLWFEALRDRVAWEARQRPMYEHIVDVPRLVAAYRLDDPQLPAPLAQAQQRLREALPAPFNAVGLNYYRDGRDSVAPHNDKLHSLVPGQPIALLSLGAPRRMTIRTKQAPHRTCHIDLEPGSLLVMSHASQRHYDHGIPKTREAVGPRISLAFRVRPFEPGHR</sequence>
<dbReference type="InterPro" id="IPR005123">
    <property type="entry name" value="Oxoglu/Fe-dep_dioxygenase_dom"/>
</dbReference>
<feature type="domain" description="Fe2OG dioxygenase" evidence="1">
    <location>
        <begin position="97"/>
        <end position="195"/>
    </location>
</feature>
<dbReference type="SUPFAM" id="SSF51197">
    <property type="entry name" value="Clavaminate synthase-like"/>
    <property type="match status" value="1"/>
</dbReference>
<dbReference type="PANTHER" id="PTHR31212:SF4">
    <property type="entry name" value="ALPHA-KETOGLUTARATE-DEPENDENT DIOXYGENASE ALKB HOMOLOG 3"/>
    <property type="match status" value="1"/>
</dbReference>
<organism evidence="2 3">
    <name type="scientific">Lysobacter niastensis</name>
    <dbReference type="NCBI Taxonomy" id="380629"/>
    <lineage>
        <taxon>Bacteria</taxon>
        <taxon>Pseudomonadati</taxon>
        <taxon>Pseudomonadota</taxon>
        <taxon>Gammaproteobacteria</taxon>
        <taxon>Lysobacterales</taxon>
        <taxon>Lysobacteraceae</taxon>
        <taxon>Lysobacter</taxon>
    </lineage>
</organism>
<name>A0ABU1WEC4_9GAMM</name>
<dbReference type="InterPro" id="IPR037151">
    <property type="entry name" value="AlkB-like_sf"/>
</dbReference>
<dbReference type="EMBL" id="JAVDVY010000003">
    <property type="protein sequence ID" value="MDR7135953.1"/>
    <property type="molecule type" value="Genomic_DNA"/>
</dbReference>
<dbReference type="Pfam" id="PF13532">
    <property type="entry name" value="2OG-FeII_Oxy_2"/>
    <property type="match status" value="1"/>
</dbReference>
<gene>
    <name evidence="2" type="ORF">J2X06_003171</name>
</gene>
<evidence type="ECO:0000259" key="1">
    <source>
        <dbReference type="PROSITE" id="PS51471"/>
    </source>
</evidence>
<dbReference type="PANTHER" id="PTHR31212">
    <property type="entry name" value="ALPHA-KETOGLUTARATE-DEPENDENT DIOXYGENASE ALKB HOMOLOG 3"/>
    <property type="match status" value="1"/>
</dbReference>